<reference evidence="3" key="2">
    <citation type="journal article" date="2021" name="PeerJ">
        <title>Extensive microbial diversity within the chicken gut microbiome revealed by metagenomics and culture.</title>
        <authorList>
            <person name="Gilroy R."/>
            <person name="Ravi A."/>
            <person name="Getino M."/>
            <person name="Pursley I."/>
            <person name="Horton D.L."/>
            <person name="Alikhan N.F."/>
            <person name="Baker D."/>
            <person name="Gharbi K."/>
            <person name="Hall N."/>
            <person name="Watson M."/>
            <person name="Adriaenssens E.M."/>
            <person name="Foster-Nyarko E."/>
            <person name="Jarju S."/>
            <person name="Secka A."/>
            <person name="Antonio M."/>
            <person name="Oren A."/>
            <person name="Chaudhuri R.R."/>
            <person name="La Ragione R."/>
            <person name="Hildebrand F."/>
            <person name="Pallen M.J."/>
        </authorList>
    </citation>
    <scope>NUCLEOTIDE SEQUENCE</scope>
    <source>
        <strain evidence="3">21143</strain>
    </source>
</reference>
<feature type="signal peptide" evidence="2">
    <location>
        <begin position="1"/>
        <end position="21"/>
    </location>
</feature>
<dbReference type="AlphaFoldDB" id="A0A9D1GER7"/>
<comment type="caution">
    <text evidence="3">The sequence shown here is derived from an EMBL/GenBank/DDBJ whole genome shotgun (WGS) entry which is preliminary data.</text>
</comment>
<organism evidence="3 4">
    <name type="scientific">Candidatus Caccoplasma intestinavium</name>
    <dbReference type="NCBI Taxonomy" id="2840716"/>
    <lineage>
        <taxon>Bacteria</taxon>
        <taxon>Pseudomonadati</taxon>
        <taxon>Bacteroidota</taxon>
        <taxon>Bacteroidia</taxon>
        <taxon>Bacteroidales</taxon>
        <taxon>Bacteroidaceae</taxon>
        <taxon>Bacteroidaceae incertae sedis</taxon>
        <taxon>Candidatus Caccoplasma</taxon>
    </lineage>
</organism>
<feature type="region of interest" description="Disordered" evidence="1">
    <location>
        <begin position="127"/>
        <end position="155"/>
    </location>
</feature>
<feature type="compositionally biased region" description="Pro residues" evidence="1">
    <location>
        <begin position="75"/>
        <end position="88"/>
    </location>
</feature>
<gene>
    <name evidence="3" type="ORF">IAD06_07085</name>
</gene>
<evidence type="ECO:0000313" key="3">
    <source>
        <dbReference type="EMBL" id="HIT39785.1"/>
    </source>
</evidence>
<keyword evidence="2" id="KW-0732">Signal</keyword>
<evidence type="ECO:0000313" key="4">
    <source>
        <dbReference type="Proteomes" id="UP000886722"/>
    </source>
</evidence>
<feature type="compositionally biased region" description="Basic and acidic residues" evidence="1">
    <location>
        <begin position="139"/>
        <end position="150"/>
    </location>
</feature>
<reference evidence="3" key="1">
    <citation type="submission" date="2020-10" db="EMBL/GenBank/DDBJ databases">
        <authorList>
            <person name="Gilroy R."/>
        </authorList>
    </citation>
    <scope>NUCLEOTIDE SEQUENCE</scope>
    <source>
        <strain evidence="3">21143</strain>
    </source>
</reference>
<dbReference type="Gene3D" id="3.10.620.30">
    <property type="match status" value="1"/>
</dbReference>
<name>A0A9D1GER7_9BACT</name>
<dbReference type="Proteomes" id="UP000886722">
    <property type="component" value="Unassembled WGS sequence"/>
</dbReference>
<proteinExistence type="predicted"/>
<evidence type="ECO:0000256" key="2">
    <source>
        <dbReference type="SAM" id="SignalP"/>
    </source>
</evidence>
<feature type="region of interest" description="Disordered" evidence="1">
    <location>
        <begin position="72"/>
        <end position="97"/>
    </location>
</feature>
<feature type="chain" id="PRO_5038438223" description="Transglutaminase-like domain-containing protein" evidence="2">
    <location>
        <begin position="22"/>
        <end position="522"/>
    </location>
</feature>
<protein>
    <recommendedName>
        <fullName evidence="5">Transglutaminase-like domain-containing protein</fullName>
    </recommendedName>
</protein>
<dbReference type="EMBL" id="DVKT01000053">
    <property type="protein sequence ID" value="HIT39785.1"/>
    <property type="molecule type" value="Genomic_DNA"/>
</dbReference>
<evidence type="ECO:0000256" key="1">
    <source>
        <dbReference type="SAM" id="MobiDB-lite"/>
    </source>
</evidence>
<sequence length="522" mass="59808">MLRKVFFIACFSLPLCCCVIAQESYEEYLKARKSEYNSYKKKAQEDFAAYRAKVNAEYTRFMRERWKAFSGEEPIPAPEQEPPVPPTVAPQEEQDRPAVDRPVIIDKIIEKPLAPISVPQPVVQIDKEPQPLPVVPTTPRKENFPEDKQPKPSSDTRFAFSFYGTECRVQLDRKQKFTLKNSQEDAVADIWEQLCSDNYTDMVADCLRLKKELDLCDWAYLKMAETLGNAFLGKESDEATLLQAFILNQSGYRIRLARGNDSHLYLLIASDYTIYGKRFFLLDNSRFYLLRAYEGNTMHIFDRKFPNDCALSLAVENTPRFSSEMSDVRTLAAKKYPEVTVTVSTNKNLMDFLSDYPSSAVDNDESTKWSTFADIPLSPENRERLYPALQKAIAGKSEQDAANMLINFVQTAFVYEYDDKVWGGDRIFAADETLYYPYSDCEDRAILFTRLVRDLMGLETALVYYPGHLAAAVRFNENIPGDYFVIGDKRYLVCDPTYIGANIGRTMQGMNNNEAQVILLDR</sequence>
<accession>A0A9D1GER7</accession>
<evidence type="ECO:0008006" key="5">
    <source>
        <dbReference type="Google" id="ProtNLM"/>
    </source>
</evidence>